<gene>
    <name evidence="1" type="ORF">H8S75_19130</name>
</gene>
<dbReference type="EMBL" id="JACOPB010000009">
    <property type="protein sequence ID" value="MBC5710075.1"/>
    <property type="molecule type" value="Genomic_DNA"/>
</dbReference>
<dbReference type="Proteomes" id="UP000634672">
    <property type="component" value="Unassembled WGS sequence"/>
</dbReference>
<dbReference type="RefSeq" id="WP_187023007.1">
    <property type="nucleotide sequence ID" value="NZ_JACOPB010000009.1"/>
</dbReference>
<accession>A0ABR7HA62</accession>
<evidence type="ECO:0000313" key="1">
    <source>
        <dbReference type="EMBL" id="MBC5710075.1"/>
    </source>
</evidence>
<sequence length="587" mass="69169">MVADSAISKIKEEDFSPESTFGEEHRVYKKYYVKEGHLKIRQLRDNIAVCFAGDVDVGNEIEEHLHTLLDEVPFKECIQLIENSYNNANIEFILLKSNGQNENDIYYFNGSHCDKVNQAEIGNGKDLEYFSRDMTGIVNEFHKAGIDKYYYLGMVMGVMQCYMLNNQTFQYGVGGTVTGIVMDSKIHWFRDMEYYLFDDDILKPDTMSVIARGHSVFTSSDLTGSTIMLLNEYFDSELERNPYLQRSMIKILSEKNMFYQMFYSRVDNVAVFTQLNGSTQKPFFKRWIRRRNEATDYVYTFDPQFVQFFSKHASPMERLPTVLEVVANVDDHADYKDIASIIKQKDDGFVRENPEMDFEFNEFEMVGFDKSALNSIKKSIKKYHNMMIIDFEFLFGEIKEKFELYKPHHEMYIEEMDLTQIINPFPHLILDDSFESVHFVDNDFDKWRVIIIKDKNKDIIVDGYHMTRMFEGYDNCELIESDAFEKDYMGWLFNLIKSFYLDEHYFGLEKMVIVADDSKSDSLLREIIPGYNRTEIPDIYLLRNMNRLTNMYSCAGMKYAVIDQVIALIMNLEPEEFWRLESEAYDI</sequence>
<proteinExistence type="predicted"/>
<name>A0ABR7HA62_9FIRM</name>
<protein>
    <submittedName>
        <fullName evidence="1">Uncharacterized protein</fullName>
    </submittedName>
</protein>
<keyword evidence="2" id="KW-1185">Reference proteome</keyword>
<reference evidence="1 2" key="1">
    <citation type="submission" date="2020-08" db="EMBL/GenBank/DDBJ databases">
        <title>Genome public.</title>
        <authorList>
            <person name="Liu C."/>
            <person name="Sun Q."/>
        </authorList>
    </citation>
    <scope>NUCLEOTIDE SEQUENCE [LARGE SCALE GENOMIC DNA]</scope>
    <source>
        <strain evidence="1 2">NSJ-66</strain>
    </source>
</reference>
<organism evidence="1 2">
    <name type="scientific">Hungatella hominis</name>
    <dbReference type="NCBI Taxonomy" id="2763050"/>
    <lineage>
        <taxon>Bacteria</taxon>
        <taxon>Bacillati</taxon>
        <taxon>Bacillota</taxon>
        <taxon>Clostridia</taxon>
        <taxon>Lachnospirales</taxon>
        <taxon>Lachnospiraceae</taxon>
        <taxon>Hungatella</taxon>
    </lineage>
</organism>
<evidence type="ECO:0000313" key="2">
    <source>
        <dbReference type="Proteomes" id="UP000634672"/>
    </source>
</evidence>
<comment type="caution">
    <text evidence="1">The sequence shown here is derived from an EMBL/GenBank/DDBJ whole genome shotgun (WGS) entry which is preliminary data.</text>
</comment>